<dbReference type="EMBL" id="FNCI01000001">
    <property type="protein sequence ID" value="SDF69124.1"/>
    <property type="molecule type" value="Genomic_DNA"/>
</dbReference>
<evidence type="ECO:0000313" key="1">
    <source>
        <dbReference type="EMBL" id="SDF69124.1"/>
    </source>
</evidence>
<reference evidence="1 2" key="1">
    <citation type="submission" date="2016-10" db="EMBL/GenBank/DDBJ databases">
        <authorList>
            <person name="de Groot N.N."/>
        </authorList>
    </citation>
    <scope>NUCLEOTIDE SEQUENCE [LARGE SCALE GENOMIC DNA]</scope>
    <source>
        <strain evidence="1 2">BH539</strain>
    </source>
</reference>
<accession>A0A1G7N537</accession>
<sequence>MQPHTTASPRPARVYLHPAAATSVIAVRAIERVTGRLAHRERPACGIRLITEREAHHLYAQQNAGQEVSA</sequence>
<keyword evidence="2" id="KW-1185">Reference proteome</keyword>
<gene>
    <name evidence="1" type="ORF">SAMN05216571_101233</name>
</gene>
<dbReference type="Proteomes" id="UP000198641">
    <property type="component" value="Unassembled WGS sequence"/>
</dbReference>
<name>A0A1G7N537_9GAMM</name>
<evidence type="ECO:0000313" key="2">
    <source>
        <dbReference type="Proteomes" id="UP000198641"/>
    </source>
</evidence>
<protein>
    <submittedName>
        <fullName evidence="1">Uncharacterized protein</fullName>
    </submittedName>
</protein>
<dbReference type="RefSeq" id="WP_092522250.1">
    <property type="nucleotide sequence ID" value="NZ_FNCI01000001.1"/>
</dbReference>
<dbReference type="STRING" id="284577.SAMN05216571_101233"/>
<proteinExistence type="predicted"/>
<dbReference type="AlphaFoldDB" id="A0A1G7N537"/>
<organism evidence="1 2">
    <name type="scientific">Onishia taeanensis</name>
    <dbReference type="NCBI Taxonomy" id="284577"/>
    <lineage>
        <taxon>Bacteria</taxon>
        <taxon>Pseudomonadati</taxon>
        <taxon>Pseudomonadota</taxon>
        <taxon>Gammaproteobacteria</taxon>
        <taxon>Oceanospirillales</taxon>
        <taxon>Halomonadaceae</taxon>
        <taxon>Onishia</taxon>
    </lineage>
</organism>
<dbReference type="OrthoDB" id="6981362at2"/>